<comment type="similarity">
    <text evidence="1">Belongs to the peptidase M43B family.</text>
</comment>
<protein>
    <recommendedName>
        <fullName evidence="10">Peptidase M43 pregnancy-associated plasma-A domain-containing protein</fullName>
    </recommendedName>
</protein>
<dbReference type="Pfam" id="PF05572">
    <property type="entry name" value="Peptidase_M43"/>
    <property type="match status" value="1"/>
</dbReference>
<evidence type="ECO:0000313" key="12">
    <source>
        <dbReference type="Proteomes" id="UP001211065"/>
    </source>
</evidence>
<keyword evidence="5" id="KW-0378">Hydrolase</keyword>
<comment type="caution">
    <text evidence="11">The sequence shown here is derived from an EMBL/GenBank/DDBJ whole genome shotgun (WGS) entry which is preliminary data.</text>
</comment>
<evidence type="ECO:0000256" key="8">
    <source>
        <dbReference type="ARBA" id="ARBA00023157"/>
    </source>
</evidence>
<evidence type="ECO:0000313" key="11">
    <source>
        <dbReference type="EMBL" id="KAJ3206179.1"/>
    </source>
</evidence>
<feature type="domain" description="Peptidase M43 pregnancy-associated plasma-A" evidence="10">
    <location>
        <begin position="144"/>
        <end position="264"/>
    </location>
</feature>
<evidence type="ECO:0000259" key="10">
    <source>
        <dbReference type="Pfam" id="PF05572"/>
    </source>
</evidence>
<keyword evidence="6" id="KW-0862">Zinc</keyword>
<dbReference type="Gene3D" id="3.40.390.10">
    <property type="entry name" value="Collagenase (Catalytic Domain)"/>
    <property type="match status" value="1"/>
</dbReference>
<evidence type="ECO:0000256" key="1">
    <source>
        <dbReference type="ARBA" id="ARBA00008721"/>
    </source>
</evidence>
<dbReference type="AlphaFoldDB" id="A0AAD5XSN1"/>
<dbReference type="PANTHER" id="PTHR47466:SF1">
    <property type="entry name" value="METALLOPROTEASE MEP1 (AFU_ORTHOLOGUE AFUA_1G07730)-RELATED"/>
    <property type="match status" value="1"/>
</dbReference>
<dbReference type="GO" id="GO:0046872">
    <property type="term" value="F:metal ion binding"/>
    <property type="evidence" value="ECO:0007669"/>
    <property type="project" value="UniProtKB-KW"/>
</dbReference>
<sequence length="273" mass="29880">MKFTILTSILALIAAAPQHNNQWCGTRSHNSAKDLTVSQDFGIRNHFIANQVTVIDVYFHVLMDGADGNLSDQQIQSQINVLNNAYSSSGFQFRLVSTDRTDNKNWYHIPPDSTVEDEFKPALRKGSAKDLNFYTANLGGGLLGWATFPNDYASNPSKDGVVCSVTTLPNGSQSNFNEGDTATHEVGHWLGLYHTFQGGCDEQGGDFVLDTPAEASPAGGCPVGRNTCTGDQFPGNDPVTNFMDYTYDSCMNSFTPGQNARMAALWSQYRHQK</sequence>
<dbReference type="InterPro" id="IPR024079">
    <property type="entry name" value="MetalloPept_cat_dom_sf"/>
</dbReference>
<feature type="chain" id="PRO_5042000773" description="Peptidase M43 pregnancy-associated plasma-A domain-containing protein" evidence="9">
    <location>
        <begin position="16"/>
        <end position="273"/>
    </location>
</feature>
<dbReference type="EMBL" id="JADGJW010001144">
    <property type="protein sequence ID" value="KAJ3206179.1"/>
    <property type="molecule type" value="Genomic_DNA"/>
</dbReference>
<dbReference type="Proteomes" id="UP001211065">
    <property type="component" value="Unassembled WGS sequence"/>
</dbReference>
<reference evidence="11" key="1">
    <citation type="submission" date="2020-05" db="EMBL/GenBank/DDBJ databases">
        <title>Phylogenomic resolution of chytrid fungi.</title>
        <authorList>
            <person name="Stajich J.E."/>
            <person name="Amses K."/>
            <person name="Simmons R."/>
            <person name="Seto K."/>
            <person name="Myers J."/>
            <person name="Bonds A."/>
            <person name="Quandt C.A."/>
            <person name="Barry K."/>
            <person name="Liu P."/>
            <person name="Grigoriev I."/>
            <person name="Longcore J.E."/>
            <person name="James T.Y."/>
        </authorList>
    </citation>
    <scope>NUCLEOTIDE SEQUENCE</scope>
    <source>
        <strain evidence="11">JEL0476</strain>
    </source>
</reference>
<evidence type="ECO:0000256" key="7">
    <source>
        <dbReference type="ARBA" id="ARBA00023049"/>
    </source>
</evidence>
<keyword evidence="3" id="KW-0479">Metal-binding</keyword>
<keyword evidence="2" id="KW-0645">Protease</keyword>
<dbReference type="PANTHER" id="PTHR47466">
    <property type="match status" value="1"/>
</dbReference>
<keyword evidence="12" id="KW-1185">Reference proteome</keyword>
<feature type="signal peptide" evidence="9">
    <location>
        <begin position="1"/>
        <end position="15"/>
    </location>
</feature>
<evidence type="ECO:0000256" key="3">
    <source>
        <dbReference type="ARBA" id="ARBA00022723"/>
    </source>
</evidence>
<keyword evidence="8" id="KW-1015">Disulfide bond</keyword>
<keyword evidence="4 9" id="KW-0732">Signal</keyword>
<organism evidence="11 12">
    <name type="scientific">Clydaea vesicula</name>
    <dbReference type="NCBI Taxonomy" id="447962"/>
    <lineage>
        <taxon>Eukaryota</taxon>
        <taxon>Fungi</taxon>
        <taxon>Fungi incertae sedis</taxon>
        <taxon>Chytridiomycota</taxon>
        <taxon>Chytridiomycota incertae sedis</taxon>
        <taxon>Chytridiomycetes</taxon>
        <taxon>Lobulomycetales</taxon>
        <taxon>Lobulomycetaceae</taxon>
        <taxon>Clydaea</taxon>
    </lineage>
</organism>
<keyword evidence="7" id="KW-0482">Metalloprotease</keyword>
<accession>A0AAD5XSN1</accession>
<dbReference type="SUPFAM" id="SSF55486">
    <property type="entry name" value="Metalloproteases ('zincins'), catalytic domain"/>
    <property type="match status" value="1"/>
</dbReference>
<evidence type="ECO:0000256" key="6">
    <source>
        <dbReference type="ARBA" id="ARBA00022833"/>
    </source>
</evidence>
<evidence type="ECO:0000256" key="2">
    <source>
        <dbReference type="ARBA" id="ARBA00022670"/>
    </source>
</evidence>
<gene>
    <name evidence="11" type="ORF">HK099_000605</name>
</gene>
<evidence type="ECO:0000256" key="9">
    <source>
        <dbReference type="SAM" id="SignalP"/>
    </source>
</evidence>
<evidence type="ECO:0000256" key="5">
    <source>
        <dbReference type="ARBA" id="ARBA00022801"/>
    </source>
</evidence>
<dbReference type="InterPro" id="IPR008754">
    <property type="entry name" value="Peptidase_M43"/>
</dbReference>
<name>A0AAD5XSN1_9FUNG</name>
<dbReference type="CDD" id="cd04275">
    <property type="entry name" value="ZnMc_pappalysin_like"/>
    <property type="match status" value="1"/>
</dbReference>
<evidence type="ECO:0000256" key="4">
    <source>
        <dbReference type="ARBA" id="ARBA00022729"/>
    </source>
</evidence>
<dbReference type="GO" id="GO:0008237">
    <property type="term" value="F:metallopeptidase activity"/>
    <property type="evidence" value="ECO:0007669"/>
    <property type="project" value="UniProtKB-KW"/>
</dbReference>
<proteinExistence type="inferred from homology"/>
<dbReference type="GO" id="GO:0006508">
    <property type="term" value="P:proteolysis"/>
    <property type="evidence" value="ECO:0007669"/>
    <property type="project" value="UniProtKB-KW"/>
</dbReference>